<keyword evidence="3" id="KW-1185">Reference proteome</keyword>
<feature type="transmembrane region" description="Helical" evidence="1">
    <location>
        <begin position="365"/>
        <end position="384"/>
    </location>
</feature>
<dbReference type="OrthoDB" id="7993201at2"/>
<sequence>MSIAVNKKGGAGISRFSLSSPWTILALAVATVAILLSLPIRLPVGPMYWDVIIYYDAANRIFSGQAPVIDFFTPVGPLGYYLFAGLLWVFPNAQPTLLAHWSLLLITAPLMAMLLWHVDRKSRGIALALLLPFLLFALLPFNTRAFYPFPGSDGFGIYNRQICQVLYILVAALLFVKDRLSLGLMIAIIMTALFLLKITGFVAGGIICAFAFLAGRVPLRVALASLALFAATLVLAELSSGLVSEYVANIISLVQMNSGTLLPRFLQATSLNFGIVLTTSALIAALAWSDWAGLKQRVANLFQSFGIASFNKLLDHRLFWLGAVLFAGILFETQNTGSQAMIFLWPVVLAVLMDSRFLLARPIQLVVVAGLAAAVAFPPAVVLIERAARAYIGSTKNLPLENANLKSLGAINMRSEVAMRAEHMLRFYPEHRALYDDMINVGELPTPMLYSDFDFQVVYLTAVDRAIDSIKALEAAKGIRFETIMSLNFVNPFPWLMDRSAPLHIAIGADPMRAVPDPGSDEEQATADADLVLYPTCPPTTANAMLHEMYAPALTKHIRMKLDACYDAYVHPRFAALFSQ</sequence>
<feature type="transmembrane region" description="Helical" evidence="1">
    <location>
        <begin position="226"/>
        <end position="251"/>
    </location>
</feature>
<feature type="transmembrane region" description="Helical" evidence="1">
    <location>
        <begin position="271"/>
        <end position="292"/>
    </location>
</feature>
<dbReference type="EMBL" id="FOSL01000001">
    <property type="protein sequence ID" value="SFJ87602.1"/>
    <property type="molecule type" value="Genomic_DNA"/>
</dbReference>
<evidence type="ECO:0000313" key="3">
    <source>
        <dbReference type="Proteomes" id="UP000323300"/>
    </source>
</evidence>
<keyword evidence="1" id="KW-0472">Membrane</keyword>
<feature type="transmembrane region" description="Helical" evidence="1">
    <location>
        <begin position="124"/>
        <end position="145"/>
    </location>
</feature>
<feature type="transmembrane region" description="Helical" evidence="1">
    <location>
        <begin position="97"/>
        <end position="118"/>
    </location>
</feature>
<dbReference type="Proteomes" id="UP000323300">
    <property type="component" value="Unassembled WGS sequence"/>
</dbReference>
<name>A0A1I3UXM6_9HYPH</name>
<feature type="transmembrane region" description="Helical" evidence="1">
    <location>
        <begin position="71"/>
        <end position="90"/>
    </location>
</feature>
<evidence type="ECO:0000313" key="2">
    <source>
        <dbReference type="EMBL" id="SFJ87602.1"/>
    </source>
</evidence>
<dbReference type="AlphaFoldDB" id="A0A1I3UXM6"/>
<evidence type="ECO:0008006" key="4">
    <source>
        <dbReference type="Google" id="ProtNLM"/>
    </source>
</evidence>
<feature type="transmembrane region" description="Helical" evidence="1">
    <location>
        <begin position="21"/>
        <end position="40"/>
    </location>
</feature>
<keyword evidence="1" id="KW-1133">Transmembrane helix</keyword>
<feature type="transmembrane region" description="Helical" evidence="1">
    <location>
        <begin position="182"/>
        <end position="214"/>
    </location>
</feature>
<feature type="transmembrane region" description="Helical" evidence="1">
    <location>
        <begin position="313"/>
        <end position="331"/>
    </location>
</feature>
<organism evidence="2 3">
    <name type="scientific">Neomesorhizobium albiziae</name>
    <dbReference type="NCBI Taxonomy" id="335020"/>
    <lineage>
        <taxon>Bacteria</taxon>
        <taxon>Pseudomonadati</taxon>
        <taxon>Pseudomonadota</taxon>
        <taxon>Alphaproteobacteria</taxon>
        <taxon>Hyphomicrobiales</taxon>
        <taxon>Phyllobacteriaceae</taxon>
        <taxon>Neomesorhizobium</taxon>
    </lineage>
</organism>
<dbReference type="RefSeq" id="WP_149757120.1">
    <property type="nucleotide sequence ID" value="NZ_BSPE01000002.1"/>
</dbReference>
<gene>
    <name evidence="2" type="ORF">SAMN04488498_10161</name>
</gene>
<evidence type="ECO:0000256" key="1">
    <source>
        <dbReference type="SAM" id="Phobius"/>
    </source>
</evidence>
<feature type="transmembrane region" description="Helical" evidence="1">
    <location>
        <begin position="157"/>
        <end position="176"/>
    </location>
</feature>
<proteinExistence type="predicted"/>
<keyword evidence="1" id="KW-0812">Transmembrane</keyword>
<reference evidence="2 3" key="1">
    <citation type="submission" date="2016-10" db="EMBL/GenBank/DDBJ databases">
        <authorList>
            <person name="Varghese N."/>
            <person name="Submissions S."/>
        </authorList>
    </citation>
    <scope>NUCLEOTIDE SEQUENCE [LARGE SCALE GENOMIC DNA]</scope>
    <source>
        <strain evidence="2 3">DSM 21822</strain>
    </source>
</reference>
<accession>A0A1I3UXM6</accession>
<protein>
    <recommendedName>
        <fullName evidence="4">4-amino-4-deoxy-L-arabinose transferase</fullName>
    </recommendedName>
</protein>